<reference evidence="1 2" key="1">
    <citation type="submission" date="2018-02" db="EMBL/GenBank/DDBJ databases">
        <title>Genomic Reconstructions from Amazon Rainforest and Pasture Soil Reveal Novel Insights into the Physiology of Candidate Phyla in Tropical Sites.</title>
        <authorList>
            <person name="Kroeger M.E."/>
            <person name="Delmont T."/>
            <person name="Eren A.M."/>
            <person name="Guo J."/>
            <person name="Meyer K.M."/>
            <person name="Khan K."/>
            <person name="Rodrigues J.L.M."/>
            <person name="Bohannan B.J.M."/>
            <person name="Tringe S."/>
            <person name="Borges C.D."/>
            <person name="Tiedje J."/>
            <person name="Tsai S.M."/>
            <person name="Nusslein K."/>
        </authorList>
    </citation>
    <scope>NUCLEOTIDE SEQUENCE [LARGE SCALE GENOMIC DNA]</scope>
    <source>
        <strain evidence="1">Amazon FNV 2010 28 9</strain>
    </source>
</reference>
<gene>
    <name evidence="1" type="ORF">C5B42_04230</name>
</gene>
<dbReference type="Pfam" id="PF02583">
    <property type="entry name" value="Trns_repr_metal"/>
    <property type="match status" value="1"/>
</dbReference>
<dbReference type="PANTHER" id="PTHR33677">
    <property type="entry name" value="TRANSCRIPTIONAL REPRESSOR FRMR-RELATED"/>
    <property type="match status" value="1"/>
</dbReference>
<evidence type="ECO:0000313" key="2">
    <source>
        <dbReference type="Proteomes" id="UP000246104"/>
    </source>
</evidence>
<dbReference type="GO" id="GO:0003677">
    <property type="term" value="F:DNA binding"/>
    <property type="evidence" value="ECO:0007669"/>
    <property type="project" value="InterPro"/>
</dbReference>
<evidence type="ECO:0008006" key="3">
    <source>
        <dbReference type="Google" id="ProtNLM"/>
    </source>
</evidence>
<dbReference type="EMBL" id="PSRQ01000047">
    <property type="protein sequence ID" value="PWU23047.1"/>
    <property type="molecule type" value="Genomic_DNA"/>
</dbReference>
<organism evidence="1 2">
    <name type="scientific">Candidatus Cerribacteria bacterium 'Amazon FNV 2010 28 9'</name>
    <dbReference type="NCBI Taxonomy" id="2081795"/>
    <lineage>
        <taxon>Bacteria</taxon>
        <taxon>Candidatus Cerribacteria</taxon>
    </lineage>
</organism>
<proteinExistence type="predicted"/>
<dbReference type="GO" id="GO:0046872">
    <property type="term" value="F:metal ion binding"/>
    <property type="evidence" value="ECO:0007669"/>
    <property type="project" value="InterPro"/>
</dbReference>
<dbReference type="InterPro" id="IPR038390">
    <property type="entry name" value="Metal_Tscrpt_repr_sf"/>
</dbReference>
<dbReference type="GO" id="GO:0045892">
    <property type="term" value="P:negative regulation of DNA-templated transcription"/>
    <property type="evidence" value="ECO:0007669"/>
    <property type="project" value="UniProtKB-ARBA"/>
</dbReference>
<comment type="caution">
    <text evidence="1">The sequence shown here is derived from an EMBL/GenBank/DDBJ whole genome shotgun (WGS) entry which is preliminary data.</text>
</comment>
<name>A0A317JP91_9BACT</name>
<accession>A0A317JP91</accession>
<sequence>MKSDDVAKKLRRLQGQIAGIIKMYDEDRSCLEIIQQVAAARSALSSVGRDILTGEACKCASVKPGEDFDKILKSLLELT</sequence>
<dbReference type="InterPro" id="IPR003735">
    <property type="entry name" value="Metal_Tscrpt_repr"/>
</dbReference>
<dbReference type="Gene3D" id="1.20.58.1000">
    <property type="entry name" value="Metal-sensitive repressor, helix protomer"/>
    <property type="match status" value="1"/>
</dbReference>
<dbReference type="Proteomes" id="UP000246104">
    <property type="component" value="Unassembled WGS sequence"/>
</dbReference>
<dbReference type="AlphaFoldDB" id="A0A317JP91"/>
<protein>
    <recommendedName>
        <fullName evidence="3">Transcriptional regulator</fullName>
    </recommendedName>
</protein>
<evidence type="ECO:0000313" key="1">
    <source>
        <dbReference type="EMBL" id="PWU23047.1"/>
    </source>
</evidence>
<dbReference type="CDD" id="cd10148">
    <property type="entry name" value="CsoR-like_DUF156"/>
    <property type="match status" value="1"/>
</dbReference>